<dbReference type="InterPro" id="IPR017802">
    <property type="entry name" value="VWFA-rel_acidobac-type"/>
</dbReference>
<gene>
    <name evidence="3" type="ordered locus">Acid_6219</name>
</gene>
<name>Q01T75_SOLUE</name>
<dbReference type="InterPro" id="IPR002035">
    <property type="entry name" value="VWF_A"/>
</dbReference>
<keyword evidence="1" id="KW-0732">Signal</keyword>
<dbReference type="EMBL" id="CP000473">
    <property type="protein sequence ID" value="ABJ87145.1"/>
    <property type="molecule type" value="Genomic_DNA"/>
</dbReference>
<dbReference type="STRING" id="234267.Acid_6219"/>
<proteinExistence type="predicted"/>
<dbReference type="AlphaFoldDB" id="Q01T75"/>
<evidence type="ECO:0000256" key="1">
    <source>
        <dbReference type="SAM" id="SignalP"/>
    </source>
</evidence>
<dbReference type="InParanoid" id="Q01T75"/>
<dbReference type="KEGG" id="sus:Acid_6219"/>
<feature type="chain" id="PRO_5004162564" evidence="1">
    <location>
        <begin position="22"/>
        <end position="320"/>
    </location>
</feature>
<accession>Q01T75</accession>
<reference evidence="3" key="1">
    <citation type="submission" date="2006-10" db="EMBL/GenBank/DDBJ databases">
        <title>Complete sequence of Solibacter usitatus Ellin6076.</title>
        <authorList>
            <consortium name="US DOE Joint Genome Institute"/>
            <person name="Copeland A."/>
            <person name="Lucas S."/>
            <person name="Lapidus A."/>
            <person name="Barry K."/>
            <person name="Detter J.C."/>
            <person name="Glavina del Rio T."/>
            <person name="Hammon N."/>
            <person name="Israni S."/>
            <person name="Dalin E."/>
            <person name="Tice H."/>
            <person name="Pitluck S."/>
            <person name="Thompson L.S."/>
            <person name="Brettin T."/>
            <person name="Bruce D."/>
            <person name="Han C."/>
            <person name="Tapia R."/>
            <person name="Gilna P."/>
            <person name="Schmutz J."/>
            <person name="Larimer F."/>
            <person name="Land M."/>
            <person name="Hauser L."/>
            <person name="Kyrpides N."/>
            <person name="Mikhailova N."/>
            <person name="Janssen P.H."/>
            <person name="Kuske C.R."/>
            <person name="Richardson P."/>
        </authorList>
    </citation>
    <scope>NUCLEOTIDE SEQUENCE</scope>
    <source>
        <strain evidence="3">Ellin6076</strain>
    </source>
</reference>
<dbReference type="SMART" id="SM00327">
    <property type="entry name" value="VWA"/>
    <property type="match status" value="1"/>
</dbReference>
<dbReference type="NCBIfam" id="TIGR03436">
    <property type="entry name" value="acidobact_VWFA"/>
    <property type="match status" value="1"/>
</dbReference>
<dbReference type="CDD" id="cd00198">
    <property type="entry name" value="vWFA"/>
    <property type="match status" value="1"/>
</dbReference>
<dbReference type="PROSITE" id="PS50234">
    <property type="entry name" value="VWFA"/>
    <property type="match status" value="1"/>
</dbReference>
<dbReference type="SUPFAM" id="SSF53300">
    <property type="entry name" value="vWA-like"/>
    <property type="match status" value="1"/>
</dbReference>
<protein>
    <submittedName>
        <fullName evidence="3">von Willebrand factor, type A</fullName>
    </submittedName>
</protein>
<sequence precursor="true">MRSLYLCIFAAGLFGVAAAVAQQVQPAKPAPAQDEPTVFHADTRIVVCHTTVIDKNGHLITTLPKSAFTVFENKIRQDIRKFKSEDVPVSLGLVIDNSGSMRNKLQKVEAAALALVKASNRDDEVFIVNFNDTAYLDNPKDKDFTNDIGELEQALKRIDARGGTAMRDAIQMSIDHLKKGHRDKKVLVVITDGNDNSSVINMERIMKNAHQSDVLIYGVGLLTEEEHREAARAKRALNDLAEATGGKTFFPKDLEEVDAIASQVAHDIRSQYTIEYSPTNAAMDGTFRAIHIAVKAAGNPAVRTRSGYYATPDAKTTDAK</sequence>
<dbReference type="InterPro" id="IPR036465">
    <property type="entry name" value="vWFA_dom_sf"/>
</dbReference>
<dbReference type="Pfam" id="PF00092">
    <property type="entry name" value="VWA"/>
    <property type="match status" value="1"/>
</dbReference>
<dbReference type="HOGENOM" id="CLU_049429_1_1_0"/>
<dbReference type="eggNOG" id="COG2304">
    <property type="taxonomic scope" value="Bacteria"/>
</dbReference>
<dbReference type="Gene3D" id="3.40.50.410">
    <property type="entry name" value="von Willebrand factor, type A domain"/>
    <property type="match status" value="1"/>
</dbReference>
<evidence type="ECO:0000313" key="3">
    <source>
        <dbReference type="EMBL" id="ABJ87145.1"/>
    </source>
</evidence>
<dbReference type="OrthoDB" id="110718at2"/>
<feature type="signal peptide" evidence="1">
    <location>
        <begin position="1"/>
        <end position="21"/>
    </location>
</feature>
<evidence type="ECO:0000259" key="2">
    <source>
        <dbReference type="PROSITE" id="PS50234"/>
    </source>
</evidence>
<organism evidence="3">
    <name type="scientific">Solibacter usitatus (strain Ellin6076)</name>
    <dbReference type="NCBI Taxonomy" id="234267"/>
    <lineage>
        <taxon>Bacteria</taxon>
        <taxon>Pseudomonadati</taxon>
        <taxon>Acidobacteriota</taxon>
        <taxon>Terriglobia</taxon>
        <taxon>Bryobacterales</taxon>
        <taxon>Solibacteraceae</taxon>
        <taxon>Candidatus Solibacter</taxon>
    </lineage>
</organism>
<feature type="domain" description="VWFA" evidence="2">
    <location>
        <begin position="90"/>
        <end position="264"/>
    </location>
</feature>